<dbReference type="SUPFAM" id="SSF47384">
    <property type="entry name" value="Homodimeric domain of signal transducing histidine kinase"/>
    <property type="match status" value="1"/>
</dbReference>
<dbReference type="PRINTS" id="PR00344">
    <property type="entry name" value="BCTRLSENSOR"/>
</dbReference>
<dbReference type="RefSeq" id="WP_150276974.1">
    <property type="nucleotide sequence ID" value="NZ_BMFF01000004.1"/>
</dbReference>
<dbReference type="GO" id="GO:0016301">
    <property type="term" value="F:kinase activity"/>
    <property type="evidence" value="ECO:0007669"/>
    <property type="project" value="UniProtKB-KW"/>
</dbReference>
<dbReference type="Gene3D" id="3.30.450.20">
    <property type="entry name" value="PAS domain"/>
    <property type="match status" value="1"/>
</dbReference>
<comment type="catalytic activity">
    <reaction evidence="1">
        <text>ATP + protein L-histidine = ADP + protein N-phospho-L-histidine.</text>
        <dbReference type="EC" id="2.7.13.3"/>
    </reaction>
</comment>
<dbReference type="PANTHER" id="PTHR43065:SF49">
    <property type="entry name" value="HISTIDINE KINASE"/>
    <property type="match status" value="1"/>
</dbReference>
<dbReference type="InterPro" id="IPR003594">
    <property type="entry name" value="HATPase_dom"/>
</dbReference>
<proteinExistence type="predicted"/>
<evidence type="ECO:0000313" key="9">
    <source>
        <dbReference type="EMBL" id="GGD02461.1"/>
    </source>
</evidence>
<evidence type="ECO:0000259" key="6">
    <source>
        <dbReference type="PROSITE" id="PS50110"/>
    </source>
</evidence>
<evidence type="ECO:0000256" key="2">
    <source>
        <dbReference type="ARBA" id="ARBA00012438"/>
    </source>
</evidence>
<evidence type="ECO:0000256" key="1">
    <source>
        <dbReference type="ARBA" id="ARBA00000085"/>
    </source>
</evidence>
<evidence type="ECO:0000256" key="4">
    <source>
        <dbReference type="PROSITE-ProRule" id="PRU00169"/>
    </source>
</evidence>
<dbReference type="SUPFAM" id="SSF52172">
    <property type="entry name" value="CheY-like"/>
    <property type="match status" value="1"/>
</dbReference>
<dbReference type="InterPro" id="IPR036097">
    <property type="entry name" value="HisK_dim/P_sf"/>
</dbReference>
<evidence type="ECO:0000313" key="10">
    <source>
        <dbReference type="Proteomes" id="UP000638188"/>
    </source>
</evidence>
<dbReference type="InterPro" id="IPR000014">
    <property type="entry name" value="PAS"/>
</dbReference>
<feature type="domain" description="Histidine kinase" evidence="5">
    <location>
        <begin position="160"/>
        <end position="379"/>
    </location>
</feature>
<dbReference type="SMART" id="SM00387">
    <property type="entry name" value="HATPase_c"/>
    <property type="match status" value="1"/>
</dbReference>
<dbReference type="SUPFAM" id="SSF55785">
    <property type="entry name" value="PYP-like sensor domain (PAS domain)"/>
    <property type="match status" value="1"/>
</dbReference>
<dbReference type="PROSITE" id="PS50113">
    <property type="entry name" value="PAC"/>
    <property type="match status" value="1"/>
</dbReference>
<dbReference type="InterPro" id="IPR003661">
    <property type="entry name" value="HisK_dim/P_dom"/>
</dbReference>
<feature type="domain" description="PAC" evidence="8">
    <location>
        <begin position="88"/>
        <end position="140"/>
    </location>
</feature>
<dbReference type="PROSITE" id="PS50110">
    <property type="entry name" value="RESPONSE_REGULATORY"/>
    <property type="match status" value="1"/>
</dbReference>
<dbReference type="PROSITE" id="PS50112">
    <property type="entry name" value="PAS"/>
    <property type="match status" value="1"/>
</dbReference>
<reference evidence="10" key="1">
    <citation type="journal article" date="2019" name="Int. J. Syst. Evol. Microbiol.">
        <title>The Global Catalogue of Microorganisms (GCM) 10K type strain sequencing project: providing services to taxonomists for standard genome sequencing and annotation.</title>
        <authorList>
            <consortium name="The Broad Institute Genomics Platform"/>
            <consortium name="The Broad Institute Genome Sequencing Center for Infectious Disease"/>
            <person name="Wu L."/>
            <person name="Ma J."/>
        </authorList>
    </citation>
    <scope>NUCLEOTIDE SEQUENCE [LARGE SCALE GENOMIC DNA]</scope>
    <source>
        <strain evidence="10">CGMCC 1.12482</strain>
    </source>
</reference>
<dbReference type="InterPro" id="IPR000700">
    <property type="entry name" value="PAS-assoc_C"/>
</dbReference>
<dbReference type="SUPFAM" id="SSF55874">
    <property type="entry name" value="ATPase domain of HSP90 chaperone/DNA topoisomerase II/histidine kinase"/>
    <property type="match status" value="1"/>
</dbReference>
<dbReference type="Gene3D" id="1.10.287.130">
    <property type="match status" value="1"/>
</dbReference>
<dbReference type="InterPro" id="IPR001610">
    <property type="entry name" value="PAC"/>
</dbReference>
<dbReference type="PANTHER" id="PTHR43065">
    <property type="entry name" value="SENSOR HISTIDINE KINASE"/>
    <property type="match status" value="1"/>
</dbReference>
<dbReference type="InterPro" id="IPR004358">
    <property type="entry name" value="Sig_transdc_His_kin-like_C"/>
</dbReference>
<dbReference type="Gene3D" id="3.30.565.10">
    <property type="entry name" value="Histidine kinase-like ATPase, C-terminal domain"/>
    <property type="match status" value="1"/>
</dbReference>
<gene>
    <name evidence="9" type="ORF">GCM10007418_22080</name>
</gene>
<feature type="domain" description="Response regulatory" evidence="6">
    <location>
        <begin position="401"/>
        <end position="511"/>
    </location>
</feature>
<dbReference type="CDD" id="cd00082">
    <property type="entry name" value="HisKA"/>
    <property type="match status" value="1"/>
</dbReference>
<dbReference type="InterPro" id="IPR035965">
    <property type="entry name" value="PAS-like_dom_sf"/>
</dbReference>
<dbReference type="SMART" id="SM00091">
    <property type="entry name" value="PAS"/>
    <property type="match status" value="1"/>
</dbReference>
<evidence type="ECO:0000259" key="8">
    <source>
        <dbReference type="PROSITE" id="PS50113"/>
    </source>
</evidence>
<dbReference type="Pfam" id="PF02518">
    <property type="entry name" value="HATPase_c"/>
    <property type="match status" value="1"/>
</dbReference>
<dbReference type="InterPro" id="IPR011006">
    <property type="entry name" value="CheY-like_superfamily"/>
</dbReference>
<evidence type="ECO:0000256" key="3">
    <source>
        <dbReference type="ARBA" id="ARBA00022553"/>
    </source>
</evidence>
<keyword evidence="9" id="KW-0808">Transferase</keyword>
<dbReference type="InterPro" id="IPR036890">
    <property type="entry name" value="HATPase_C_sf"/>
</dbReference>
<sequence length="524" mass="57156">MKIQDMSPLLPNVEERYRLLVDSIIDYAVYMLDPDGIVASWNSGAQRFKGYASEEIIGLPFSLFYTEEDRLAGLPKRGLEIAAAQGRFETEGWRVRNDGSRFWAHVIIDPIRDEVGSITGFAKVTRDITERYQTQQELDRAREALFQARKMEAVGRLTGGVAHDFNNLLTIVLISLNLAKKRAPDSPVLDLIDNAIQGAERGAAMTQRMLAFSRHQPLKIETLVIADLLQGIQGLIRQSIGPVMRIHTRIASALPRIHGDRNQLETALLNLVINARDAMPGGGEVLISARLPTAFDSVEAVMEPNEYVLLEVVDTGDGMDEETARRAIEPFFTTKDVGKGTGLGLSMAHGIVEQLGGKLMLESVLGKGTTVQLWLPISHELTVQAGPSSIAQCASATKPLQILVVDDDDLVLTNTCALLEDMGHHTFQASSADVALEMLKNLEVALVITDHAMPNTTGRQLVESLKVSNPKLPVIIASGYSDITERADPGIPTLAKPFDEAGLSRVICQAMEKATTLVSRGVIP</sequence>
<dbReference type="Pfam" id="PF13426">
    <property type="entry name" value="PAS_9"/>
    <property type="match status" value="1"/>
</dbReference>
<dbReference type="SMART" id="SM00086">
    <property type="entry name" value="PAC"/>
    <property type="match status" value="1"/>
</dbReference>
<dbReference type="Gene3D" id="3.40.50.2300">
    <property type="match status" value="1"/>
</dbReference>
<dbReference type="SMART" id="SM00448">
    <property type="entry name" value="REC"/>
    <property type="match status" value="1"/>
</dbReference>
<dbReference type="InterPro" id="IPR001789">
    <property type="entry name" value="Sig_transdc_resp-reg_receiver"/>
</dbReference>
<dbReference type="EC" id="2.7.13.3" evidence="2"/>
<protein>
    <recommendedName>
        <fullName evidence="2">histidine kinase</fullName>
        <ecNumber evidence="2">2.7.13.3</ecNumber>
    </recommendedName>
</protein>
<dbReference type="InterPro" id="IPR005467">
    <property type="entry name" value="His_kinase_dom"/>
</dbReference>
<dbReference type="Pfam" id="PF00072">
    <property type="entry name" value="Response_reg"/>
    <property type="match status" value="1"/>
</dbReference>
<dbReference type="PROSITE" id="PS50109">
    <property type="entry name" value="HIS_KIN"/>
    <property type="match status" value="1"/>
</dbReference>
<keyword evidence="9" id="KW-0418">Kinase</keyword>
<accession>A0ABQ1PSB7</accession>
<dbReference type="CDD" id="cd00130">
    <property type="entry name" value="PAS"/>
    <property type="match status" value="1"/>
</dbReference>
<dbReference type="EMBL" id="BMFF01000004">
    <property type="protein sequence ID" value="GGD02461.1"/>
    <property type="molecule type" value="Genomic_DNA"/>
</dbReference>
<keyword evidence="3 4" id="KW-0597">Phosphoprotein</keyword>
<dbReference type="Proteomes" id="UP000638188">
    <property type="component" value="Unassembled WGS sequence"/>
</dbReference>
<keyword evidence="10" id="KW-1185">Reference proteome</keyword>
<comment type="caution">
    <text evidence="9">The sequence shown here is derived from an EMBL/GenBank/DDBJ whole genome shotgun (WGS) entry which is preliminary data.</text>
</comment>
<dbReference type="SMART" id="SM00388">
    <property type="entry name" value="HisKA"/>
    <property type="match status" value="1"/>
</dbReference>
<name>A0ABQ1PSB7_9GAMM</name>
<evidence type="ECO:0000259" key="7">
    <source>
        <dbReference type="PROSITE" id="PS50112"/>
    </source>
</evidence>
<feature type="modified residue" description="4-aspartylphosphate" evidence="4">
    <location>
        <position position="450"/>
    </location>
</feature>
<organism evidence="9 10">
    <name type="scientific">Halopseudomonas salina</name>
    <dbReference type="NCBI Taxonomy" id="1323744"/>
    <lineage>
        <taxon>Bacteria</taxon>
        <taxon>Pseudomonadati</taxon>
        <taxon>Pseudomonadota</taxon>
        <taxon>Gammaproteobacteria</taxon>
        <taxon>Pseudomonadales</taxon>
        <taxon>Pseudomonadaceae</taxon>
        <taxon>Halopseudomonas</taxon>
    </lineage>
</organism>
<evidence type="ECO:0000259" key="5">
    <source>
        <dbReference type="PROSITE" id="PS50109"/>
    </source>
</evidence>
<dbReference type="NCBIfam" id="TIGR00229">
    <property type="entry name" value="sensory_box"/>
    <property type="match status" value="1"/>
</dbReference>
<feature type="domain" description="PAS" evidence="7">
    <location>
        <begin position="13"/>
        <end position="58"/>
    </location>
</feature>